<feature type="transmembrane region" description="Helical" evidence="2">
    <location>
        <begin position="20"/>
        <end position="36"/>
    </location>
</feature>
<comment type="caution">
    <text evidence="3">The sequence shown here is derived from an EMBL/GenBank/DDBJ whole genome shotgun (WGS) entry which is preliminary data.</text>
</comment>
<keyword evidence="2" id="KW-0812">Transmembrane</keyword>
<accession>A0ABR5JDT7</accession>
<dbReference type="EMBL" id="LGUT01000192">
    <property type="protein sequence ID" value="KOG91565.1"/>
    <property type="molecule type" value="Genomic_DNA"/>
</dbReference>
<protein>
    <submittedName>
        <fullName evidence="3">Uncharacterized protein</fullName>
    </submittedName>
</protein>
<reference evidence="3 4" key="1">
    <citation type="submission" date="2015-07" db="EMBL/GenBank/DDBJ databases">
        <authorList>
            <person name="Ju K.-S."/>
            <person name="Doroghazi J.R."/>
            <person name="Metcalf W.W."/>
        </authorList>
    </citation>
    <scope>NUCLEOTIDE SEQUENCE [LARGE SCALE GENOMIC DNA]</scope>
    <source>
        <strain evidence="3 4">NRRL B-3589</strain>
    </source>
</reference>
<dbReference type="Proteomes" id="UP000037020">
    <property type="component" value="Unassembled WGS sequence"/>
</dbReference>
<feature type="compositionally biased region" description="Basic and acidic residues" evidence="1">
    <location>
        <begin position="51"/>
        <end position="63"/>
    </location>
</feature>
<organism evidence="3 4">
    <name type="scientific">Streptomyces varsoviensis</name>
    <dbReference type="NCBI Taxonomy" id="67373"/>
    <lineage>
        <taxon>Bacteria</taxon>
        <taxon>Bacillati</taxon>
        <taxon>Actinomycetota</taxon>
        <taxon>Actinomycetes</taxon>
        <taxon>Kitasatosporales</taxon>
        <taxon>Streptomycetaceae</taxon>
        <taxon>Streptomyces</taxon>
    </lineage>
</organism>
<evidence type="ECO:0000313" key="3">
    <source>
        <dbReference type="EMBL" id="KOG91565.1"/>
    </source>
</evidence>
<keyword evidence="2" id="KW-0472">Membrane</keyword>
<evidence type="ECO:0000313" key="4">
    <source>
        <dbReference type="Proteomes" id="UP000037020"/>
    </source>
</evidence>
<evidence type="ECO:0000256" key="2">
    <source>
        <dbReference type="SAM" id="Phobius"/>
    </source>
</evidence>
<sequence length="78" mass="8643">MIFGYADKNSPGRHPIEWSLAWVAAGCVAFLLWSRYEKVWPFGPREISEEYLHGADPDTEERPPGAGPQAEGRTPAGD</sequence>
<keyword evidence="4" id="KW-1185">Reference proteome</keyword>
<proteinExistence type="predicted"/>
<evidence type="ECO:0000256" key="1">
    <source>
        <dbReference type="SAM" id="MobiDB-lite"/>
    </source>
</evidence>
<feature type="region of interest" description="Disordered" evidence="1">
    <location>
        <begin position="51"/>
        <end position="78"/>
    </location>
</feature>
<gene>
    <name evidence="3" type="ORF">ADK38_02475</name>
</gene>
<keyword evidence="2" id="KW-1133">Transmembrane helix</keyword>
<name>A0ABR5JDT7_9ACTN</name>